<sequence>MTTYNGFPNYSTWLINLELFDNYDCGAMDFHSSSDRDYDVSMLKDILKEYAEFAICDSSQEEGFAQEIALTFLRDVDWAKLAEIMLDNEAEAKSL</sequence>
<dbReference type="EMBL" id="LR798371">
    <property type="protein sequence ID" value="CAB5227467.1"/>
    <property type="molecule type" value="Genomic_DNA"/>
</dbReference>
<protein>
    <submittedName>
        <fullName evidence="7">Uncharacterized protein</fullName>
    </submittedName>
</protein>
<evidence type="ECO:0000313" key="3">
    <source>
        <dbReference type="EMBL" id="CAB4183140.1"/>
    </source>
</evidence>
<dbReference type="EMBL" id="LR797385">
    <property type="protein sequence ID" value="CAB4212521.1"/>
    <property type="molecule type" value="Genomic_DNA"/>
</dbReference>
<dbReference type="EMBL" id="LR797447">
    <property type="protein sequence ID" value="CAB4217199.1"/>
    <property type="molecule type" value="Genomic_DNA"/>
</dbReference>
<accession>A0A6J7X9Q1</accession>
<evidence type="ECO:0000313" key="1">
    <source>
        <dbReference type="EMBL" id="CAB4170219.1"/>
    </source>
</evidence>
<dbReference type="EMBL" id="LR796936">
    <property type="protein sequence ID" value="CAB4176346.1"/>
    <property type="molecule type" value="Genomic_DNA"/>
</dbReference>
<evidence type="ECO:0000313" key="5">
    <source>
        <dbReference type="EMBL" id="CAB4212521.1"/>
    </source>
</evidence>
<evidence type="ECO:0000313" key="7">
    <source>
        <dbReference type="EMBL" id="CAB5227467.1"/>
    </source>
</evidence>
<evidence type="ECO:0000313" key="2">
    <source>
        <dbReference type="EMBL" id="CAB4176346.1"/>
    </source>
</evidence>
<evidence type="ECO:0000313" key="4">
    <source>
        <dbReference type="EMBL" id="CAB4197209.1"/>
    </source>
</evidence>
<dbReference type="EMBL" id="LR796850">
    <property type="protein sequence ID" value="CAB4170219.1"/>
    <property type="molecule type" value="Genomic_DNA"/>
</dbReference>
<dbReference type="EMBL" id="LR797256">
    <property type="protein sequence ID" value="CAB4197209.1"/>
    <property type="molecule type" value="Genomic_DNA"/>
</dbReference>
<name>A0A6J7X9Q1_9CAUD</name>
<dbReference type="EMBL" id="LR797035">
    <property type="protein sequence ID" value="CAB4183140.1"/>
    <property type="molecule type" value="Genomic_DNA"/>
</dbReference>
<reference evidence="7" key="1">
    <citation type="submission" date="2020-05" db="EMBL/GenBank/DDBJ databases">
        <authorList>
            <person name="Chiriac C."/>
            <person name="Salcher M."/>
            <person name="Ghai R."/>
            <person name="Kavagutti S V."/>
        </authorList>
    </citation>
    <scope>NUCLEOTIDE SEQUENCE</scope>
</reference>
<gene>
    <name evidence="3" type="ORF">UFOVP1082_18</name>
    <name evidence="4" type="ORF">UFOVP1322_3</name>
    <name evidence="5" type="ORF">UFOVP1434_25</name>
    <name evidence="7" type="ORF">UFOVP1529_57</name>
    <name evidence="6" type="ORF">UFOVP1593_18</name>
    <name evidence="1" type="ORF">UFOVP906_55</name>
    <name evidence="2" type="ORF">UFOVP992_22</name>
</gene>
<evidence type="ECO:0000313" key="6">
    <source>
        <dbReference type="EMBL" id="CAB4217199.1"/>
    </source>
</evidence>
<organism evidence="7">
    <name type="scientific">uncultured Caudovirales phage</name>
    <dbReference type="NCBI Taxonomy" id="2100421"/>
    <lineage>
        <taxon>Viruses</taxon>
        <taxon>Duplodnaviria</taxon>
        <taxon>Heunggongvirae</taxon>
        <taxon>Uroviricota</taxon>
        <taxon>Caudoviricetes</taxon>
        <taxon>Peduoviridae</taxon>
        <taxon>Maltschvirus</taxon>
        <taxon>Maltschvirus maltsch</taxon>
    </lineage>
</organism>
<proteinExistence type="predicted"/>